<proteinExistence type="predicted"/>
<name>A0A656IE35_SALE2</name>
<evidence type="ECO:0000313" key="1">
    <source>
        <dbReference type="EMBL" id="EPI64933.1"/>
    </source>
</evidence>
<evidence type="ECO:0000313" key="2">
    <source>
        <dbReference type="Proteomes" id="UP000014535"/>
    </source>
</evidence>
<dbReference type="AlphaFoldDB" id="A0A656IE35"/>
<protein>
    <submittedName>
        <fullName evidence="1">Uncharacterized protein</fullName>
    </submittedName>
</protein>
<organism evidence="1 2">
    <name type="scientific">Salmonella enteritidis (strain 2009K0958)</name>
    <dbReference type="NCBI Taxonomy" id="1192586"/>
    <lineage>
        <taxon>Bacteria</taxon>
        <taxon>Pseudomonadati</taxon>
        <taxon>Pseudomonadota</taxon>
        <taxon>Gammaproteobacteria</taxon>
        <taxon>Enterobacterales</taxon>
        <taxon>Enterobacteriaceae</taxon>
        <taxon>Salmonella</taxon>
    </lineage>
</organism>
<comment type="caution">
    <text evidence="1">The sequence shown here is derived from an EMBL/GenBank/DDBJ whole genome shotgun (WGS) entry which is preliminary data.</text>
</comment>
<dbReference type="EMBL" id="ATFT01000100">
    <property type="protein sequence ID" value="EPI64933.1"/>
    <property type="molecule type" value="Genomic_DNA"/>
</dbReference>
<reference evidence="1 2" key="1">
    <citation type="submission" date="2013-04" db="EMBL/GenBank/DDBJ databases">
        <authorList>
            <person name="McClelland M."/>
            <person name="Porwollik S."/>
            <person name="Desai P."/>
            <person name="Cheng P."/>
            <person name="Wollam A."/>
            <person name="Pepin K."/>
            <person name="Palsikar V.B."/>
            <person name="Fulton L."/>
            <person name="Fulton R."/>
            <person name="Delehaunty K."/>
            <person name="Fronick C."/>
            <person name="Godfrey J."/>
            <person name="Waligorski J."/>
            <person name="Appelbaum E."/>
            <person name="Tomlinson C."/>
            <person name="Warren W."/>
            <person name="Sodergren E."/>
            <person name="Weinstock G."/>
            <person name="Wilson R.K."/>
        </authorList>
    </citation>
    <scope>NUCLEOTIDE SEQUENCE [LARGE SCALE GENOMIC DNA]</scope>
    <source>
        <strain evidence="1 2">2009K0958</strain>
    </source>
</reference>
<accession>A0A656IE35</accession>
<gene>
    <name evidence="1" type="ORF">A673_04184</name>
</gene>
<dbReference type="Proteomes" id="UP000014535">
    <property type="component" value="Unassembled WGS sequence"/>
</dbReference>
<sequence length="60" mass="7373">MNDDVSLLRLRQKWWDNSNDELSRVRSFSTYQKQLSGISYDKRTLQPVPKYKLWLYVRYS</sequence>